<dbReference type="CDD" id="cd04301">
    <property type="entry name" value="NAT_SF"/>
    <property type="match status" value="1"/>
</dbReference>
<feature type="domain" description="N-acetyltransferase" evidence="3">
    <location>
        <begin position="13"/>
        <end position="161"/>
    </location>
</feature>
<sequence length="161" mass="17508">MPQTTKAPMTIDISIEKARAEHLPEILSLLIAGAAGARVGQETDDVEAYRAAFDAMLAAPEMDVYVALDADGVVLGTYQIHFMKGLAFRGRSRVELESVHTRADMRGQGIGAAMMAHAEELARSANAGLMQLTSNAVRTDAHRFYDRLGYAQSHLGFKKML</sequence>
<dbReference type="SUPFAM" id="SSF55729">
    <property type="entry name" value="Acyl-CoA N-acyltransferases (Nat)"/>
    <property type="match status" value="1"/>
</dbReference>
<evidence type="ECO:0000313" key="4">
    <source>
        <dbReference type="EMBL" id="MBD8875541.1"/>
    </source>
</evidence>
<dbReference type="InterPro" id="IPR016181">
    <property type="entry name" value="Acyl_CoA_acyltransferase"/>
</dbReference>
<dbReference type="Pfam" id="PF00583">
    <property type="entry name" value="Acetyltransf_1"/>
    <property type="match status" value="1"/>
</dbReference>
<keyword evidence="5" id="KW-1185">Reference proteome</keyword>
<name>A0ABR9C9G8_9HYPH</name>
<evidence type="ECO:0000259" key="3">
    <source>
        <dbReference type="PROSITE" id="PS51186"/>
    </source>
</evidence>
<dbReference type="PANTHER" id="PTHR43877:SF2">
    <property type="entry name" value="AMINOALKYLPHOSPHONATE N-ACETYLTRANSFERASE-RELATED"/>
    <property type="match status" value="1"/>
</dbReference>
<dbReference type="InterPro" id="IPR050832">
    <property type="entry name" value="Bact_Acetyltransf"/>
</dbReference>
<reference evidence="4 5" key="1">
    <citation type="submission" date="2020-09" db="EMBL/GenBank/DDBJ databases">
        <title>The genome sequence of type strain Labrenzia polysiphoniae KACC 19711.</title>
        <authorList>
            <person name="Liu Y."/>
        </authorList>
    </citation>
    <scope>NUCLEOTIDE SEQUENCE [LARGE SCALE GENOMIC DNA]</scope>
    <source>
        <strain evidence="4 5">KACC 19711</strain>
    </source>
</reference>
<dbReference type="InterPro" id="IPR000182">
    <property type="entry name" value="GNAT_dom"/>
</dbReference>
<dbReference type="PANTHER" id="PTHR43877">
    <property type="entry name" value="AMINOALKYLPHOSPHONATE N-ACETYLTRANSFERASE-RELATED-RELATED"/>
    <property type="match status" value="1"/>
</dbReference>
<dbReference type="PROSITE" id="PS51186">
    <property type="entry name" value="GNAT"/>
    <property type="match status" value="1"/>
</dbReference>
<keyword evidence="1" id="KW-0808">Transferase</keyword>
<accession>A0ABR9C9G8</accession>
<protein>
    <submittedName>
        <fullName evidence="4">GNAT family N-acetyltransferase</fullName>
    </submittedName>
</protein>
<comment type="caution">
    <text evidence="4">The sequence shown here is derived from an EMBL/GenBank/DDBJ whole genome shotgun (WGS) entry which is preliminary data.</text>
</comment>
<organism evidence="4 5">
    <name type="scientific">Roseibium polysiphoniae</name>
    <dbReference type="NCBI Taxonomy" id="2571221"/>
    <lineage>
        <taxon>Bacteria</taxon>
        <taxon>Pseudomonadati</taxon>
        <taxon>Pseudomonadota</taxon>
        <taxon>Alphaproteobacteria</taxon>
        <taxon>Hyphomicrobiales</taxon>
        <taxon>Stappiaceae</taxon>
        <taxon>Roseibium</taxon>
    </lineage>
</organism>
<evidence type="ECO:0000313" key="5">
    <source>
        <dbReference type="Proteomes" id="UP000615687"/>
    </source>
</evidence>
<evidence type="ECO:0000256" key="2">
    <source>
        <dbReference type="ARBA" id="ARBA00023315"/>
    </source>
</evidence>
<gene>
    <name evidence="4" type="ORF">IG617_04475</name>
</gene>
<keyword evidence="2" id="KW-0012">Acyltransferase</keyword>
<proteinExistence type="predicted"/>
<dbReference type="EMBL" id="JACYXJ010000002">
    <property type="protein sequence ID" value="MBD8875541.1"/>
    <property type="molecule type" value="Genomic_DNA"/>
</dbReference>
<evidence type="ECO:0000256" key="1">
    <source>
        <dbReference type="ARBA" id="ARBA00022679"/>
    </source>
</evidence>
<dbReference type="Gene3D" id="3.40.630.30">
    <property type="match status" value="1"/>
</dbReference>
<dbReference type="Proteomes" id="UP000615687">
    <property type="component" value="Unassembled WGS sequence"/>
</dbReference>